<evidence type="ECO:0000259" key="2">
    <source>
        <dbReference type="Pfam" id="PF00112"/>
    </source>
</evidence>
<dbReference type="Pfam" id="PF00112">
    <property type="entry name" value="Peptidase_C1"/>
    <property type="match status" value="1"/>
</dbReference>
<dbReference type="CDD" id="cd02619">
    <property type="entry name" value="Peptidase_C1"/>
    <property type="match status" value="1"/>
</dbReference>
<feature type="compositionally biased region" description="Basic residues" evidence="1">
    <location>
        <begin position="1"/>
        <end position="10"/>
    </location>
</feature>
<dbReference type="SUPFAM" id="SSF54001">
    <property type="entry name" value="Cysteine proteinases"/>
    <property type="match status" value="1"/>
</dbReference>
<dbReference type="Proteomes" id="UP000598971">
    <property type="component" value="Unassembled WGS sequence"/>
</dbReference>
<evidence type="ECO:0000313" key="3">
    <source>
        <dbReference type="EMBL" id="NNV57122.1"/>
    </source>
</evidence>
<keyword evidence="3" id="KW-0645">Protease</keyword>
<keyword evidence="4" id="KW-1185">Reference proteome</keyword>
<dbReference type="InterPro" id="IPR025660">
    <property type="entry name" value="Pept_his_AS"/>
</dbReference>
<dbReference type="GO" id="GO:0006508">
    <property type="term" value="P:proteolysis"/>
    <property type="evidence" value="ECO:0007669"/>
    <property type="project" value="UniProtKB-KW"/>
</dbReference>
<proteinExistence type="predicted"/>
<dbReference type="PROSITE" id="PS00639">
    <property type="entry name" value="THIOL_PROTEASE_HIS"/>
    <property type="match status" value="1"/>
</dbReference>
<dbReference type="GO" id="GO:0008234">
    <property type="term" value="F:cysteine-type peptidase activity"/>
    <property type="evidence" value="ECO:0007669"/>
    <property type="project" value="InterPro"/>
</dbReference>
<dbReference type="RefSeq" id="WP_171609072.1">
    <property type="nucleotide sequence ID" value="NZ_WHPF01000013.1"/>
</dbReference>
<accession>A0A8J8JSL7</accession>
<dbReference type="Gene3D" id="3.90.70.10">
    <property type="entry name" value="Cysteine proteinases"/>
    <property type="match status" value="1"/>
</dbReference>
<feature type="domain" description="Peptidase C1A papain C-terminal" evidence="2">
    <location>
        <begin position="72"/>
        <end position="280"/>
    </location>
</feature>
<dbReference type="InterPro" id="IPR038765">
    <property type="entry name" value="Papain-like_cys_pep_sf"/>
</dbReference>
<dbReference type="EMBL" id="WHPF01000013">
    <property type="protein sequence ID" value="NNV57122.1"/>
    <property type="molecule type" value="Genomic_DNA"/>
</dbReference>
<organism evidence="3 4">
    <name type="scientific">Limnovirga soli</name>
    <dbReference type="NCBI Taxonomy" id="2656915"/>
    <lineage>
        <taxon>Bacteria</taxon>
        <taxon>Pseudomonadati</taxon>
        <taxon>Bacteroidota</taxon>
        <taxon>Chitinophagia</taxon>
        <taxon>Chitinophagales</taxon>
        <taxon>Chitinophagaceae</taxon>
        <taxon>Limnovirga</taxon>
    </lineage>
</organism>
<gene>
    <name evidence="3" type="ORF">GD597_16735</name>
</gene>
<feature type="region of interest" description="Disordered" evidence="1">
    <location>
        <begin position="1"/>
        <end position="58"/>
    </location>
</feature>
<dbReference type="InterPro" id="IPR000668">
    <property type="entry name" value="Peptidase_C1A_C"/>
</dbReference>
<feature type="compositionally biased region" description="Basic and acidic residues" evidence="1">
    <location>
        <begin position="11"/>
        <end position="27"/>
    </location>
</feature>
<comment type="caution">
    <text evidence="3">The sequence shown here is derived from an EMBL/GenBank/DDBJ whole genome shotgun (WGS) entry which is preliminary data.</text>
</comment>
<evidence type="ECO:0000256" key="1">
    <source>
        <dbReference type="SAM" id="MobiDB-lite"/>
    </source>
</evidence>
<sequence>MSIAKHKGKGWRKDYPDFRDNSDDTKTLSKRQKQRGVKESVSEILARLNPPPSKRSAAAKKAEKATKVDLSQWCSPVEDQGELGACTAHAGVGLYEYFERRAFGKHTDASRLFLYKTTRNLLKWTADDGAYLRTTMAAMALFGLCPEKYWPYVEDQFNTEPTAFMYSYAQNFQALLYYRLDTKGIKEQILLDKIKDHLRNGLPMMFGFTCFTSLDQADDGKIPFPDRNEEVEGGHAVMAVGFDDTMKIVNPSNKEIVSIGAIKIKNSWGVEWGDKGYGWLPYEYILQGIADDWWTMTKAEWIDTKQFGLS</sequence>
<name>A0A8J8JSL7_9BACT</name>
<reference evidence="3" key="1">
    <citation type="submission" date="2019-10" db="EMBL/GenBank/DDBJ databases">
        <title>Draft genome sequence of Panacibacter sp. KCS-6.</title>
        <authorList>
            <person name="Yim K.J."/>
        </authorList>
    </citation>
    <scope>NUCLEOTIDE SEQUENCE</scope>
    <source>
        <strain evidence="3">KCS-6</strain>
    </source>
</reference>
<dbReference type="AlphaFoldDB" id="A0A8J8JSL7"/>
<keyword evidence="3" id="KW-0378">Hydrolase</keyword>
<evidence type="ECO:0000313" key="4">
    <source>
        <dbReference type="Proteomes" id="UP000598971"/>
    </source>
</evidence>
<protein>
    <submittedName>
        <fullName evidence="3">Cysteine protease</fullName>
    </submittedName>
</protein>